<feature type="domain" description="Alpha galactosidase C-terminal" evidence="7">
    <location>
        <begin position="91"/>
        <end position="155"/>
    </location>
</feature>
<proteinExistence type="inferred from homology"/>
<evidence type="ECO:0000313" key="8">
    <source>
        <dbReference type="EMBL" id="MFH4979702.1"/>
    </source>
</evidence>
<evidence type="ECO:0000256" key="5">
    <source>
        <dbReference type="ARBA" id="ARBA00022801"/>
    </source>
</evidence>
<dbReference type="InterPro" id="IPR002241">
    <property type="entry name" value="Glyco_hydro_27"/>
</dbReference>
<dbReference type="Gene3D" id="3.20.20.70">
    <property type="entry name" value="Aldolase class I"/>
    <property type="match status" value="1"/>
</dbReference>
<dbReference type="GO" id="GO:0004557">
    <property type="term" value="F:alpha-galactosidase activity"/>
    <property type="evidence" value="ECO:0007669"/>
    <property type="project" value="UniProtKB-EC"/>
</dbReference>
<dbReference type="PANTHER" id="PTHR11452">
    <property type="entry name" value="ALPHA-GALACTOSIDASE/ALPHA-N-ACETYLGALACTOSAMINIDASE"/>
    <property type="match status" value="1"/>
</dbReference>
<dbReference type="AlphaFoldDB" id="A0ABD6ET42"/>
<dbReference type="SUPFAM" id="SSF51011">
    <property type="entry name" value="Glycosyl hydrolase domain"/>
    <property type="match status" value="1"/>
</dbReference>
<comment type="similarity">
    <text evidence="2">Belongs to the glycosyl hydrolase 27 family.</text>
</comment>
<protein>
    <recommendedName>
        <fullName evidence="3">alpha-galactosidase</fullName>
        <ecNumber evidence="3">3.2.1.22</ecNumber>
    </recommendedName>
</protein>
<dbReference type="Gene3D" id="2.60.40.1180">
    <property type="entry name" value="Golgi alpha-mannosidase II"/>
    <property type="match status" value="1"/>
</dbReference>
<gene>
    <name evidence="8" type="ORF">AB6A40_006411</name>
</gene>
<evidence type="ECO:0000256" key="4">
    <source>
        <dbReference type="ARBA" id="ARBA00022729"/>
    </source>
</evidence>
<dbReference type="Pfam" id="PF17801">
    <property type="entry name" value="Melibiase_C"/>
    <property type="match status" value="1"/>
</dbReference>
<sequence>MARFKIVVGNEELTIDQSMAQMTIWSIWSAPLIMSSDLRLIRPVFKKILLNKDVIAIDQDPLGMFGRMILNETCLSIYVKPVTPYRSSVFSYAIALLNRCQTRAQMASFVFKEIGLRHEKGYRVKDLWTGEKSGIQKPNEHYRAKVRPTSARLIKATAVF</sequence>
<reference evidence="8 9" key="1">
    <citation type="submission" date="2024-08" db="EMBL/GenBank/DDBJ databases">
        <title>Gnathostoma spinigerum genome.</title>
        <authorList>
            <person name="Gonzalez-Bertolin B."/>
            <person name="Monzon S."/>
            <person name="Zaballos A."/>
            <person name="Jimenez P."/>
            <person name="Dekumyoy P."/>
            <person name="Varona S."/>
            <person name="Cuesta I."/>
            <person name="Sumanam S."/>
            <person name="Adisakwattana P."/>
            <person name="Gasser R.B."/>
            <person name="Hernandez-Gonzalez A."/>
            <person name="Young N.D."/>
            <person name="Perteguer M.J."/>
        </authorList>
    </citation>
    <scope>NUCLEOTIDE SEQUENCE [LARGE SCALE GENOMIC DNA]</scope>
    <source>
        <strain evidence="8">AL3</strain>
        <tissue evidence="8">Liver</tissue>
    </source>
</reference>
<dbReference type="InterPro" id="IPR041233">
    <property type="entry name" value="Melibiase_C"/>
</dbReference>
<evidence type="ECO:0000256" key="1">
    <source>
        <dbReference type="ARBA" id="ARBA00001255"/>
    </source>
</evidence>
<evidence type="ECO:0000259" key="7">
    <source>
        <dbReference type="Pfam" id="PF17801"/>
    </source>
</evidence>
<accession>A0ABD6ET42</accession>
<comment type="caution">
    <text evidence="8">The sequence shown here is derived from an EMBL/GenBank/DDBJ whole genome shotgun (WGS) entry which is preliminary data.</text>
</comment>
<evidence type="ECO:0000256" key="3">
    <source>
        <dbReference type="ARBA" id="ARBA00012755"/>
    </source>
</evidence>
<dbReference type="Pfam" id="PF16499">
    <property type="entry name" value="Melibiase_2"/>
    <property type="match status" value="1"/>
</dbReference>
<dbReference type="SUPFAM" id="SSF51445">
    <property type="entry name" value="(Trans)glycosidases"/>
    <property type="match status" value="1"/>
</dbReference>
<keyword evidence="5" id="KW-0378">Hydrolase</keyword>
<name>A0ABD6ET42_9BILA</name>
<dbReference type="Proteomes" id="UP001608902">
    <property type="component" value="Unassembled WGS sequence"/>
</dbReference>
<evidence type="ECO:0000256" key="2">
    <source>
        <dbReference type="ARBA" id="ARBA00009743"/>
    </source>
</evidence>
<keyword evidence="9" id="KW-1185">Reference proteome</keyword>
<evidence type="ECO:0000256" key="6">
    <source>
        <dbReference type="ARBA" id="ARBA00023295"/>
    </source>
</evidence>
<dbReference type="InterPro" id="IPR013780">
    <property type="entry name" value="Glyco_hydro_b"/>
</dbReference>
<dbReference type="InterPro" id="IPR017853">
    <property type="entry name" value="GH"/>
</dbReference>
<keyword evidence="4" id="KW-0732">Signal</keyword>
<keyword evidence="6" id="KW-0326">Glycosidase</keyword>
<evidence type="ECO:0000313" key="9">
    <source>
        <dbReference type="Proteomes" id="UP001608902"/>
    </source>
</evidence>
<comment type="catalytic activity">
    <reaction evidence="1">
        <text>Hydrolysis of terminal, non-reducing alpha-D-galactose residues in alpha-D-galactosides, including galactose oligosaccharides, galactomannans and galactolipids.</text>
        <dbReference type="EC" id="3.2.1.22"/>
    </reaction>
</comment>
<dbReference type="PANTHER" id="PTHR11452:SF83">
    <property type="entry name" value="ALPHA-GALACTOSIDASE"/>
    <property type="match status" value="1"/>
</dbReference>
<organism evidence="8 9">
    <name type="scientific">Gnathostoma spinigerum</name>
    <dbReference type="NCBI Taxonomy" id="75299"/>
    <lineage>
        <taxon>Eukaryota</taxon>
        <taxon>Metazoa</taxon>
        <taxon>Ecdysozoa</taxon>
        <taxon>Nematoda</taxon>
        <taxon>Chromadorea</taxon>
        <taxon>Rhabditida</taxon>
        <taxon>Spirurina</taxon>
        <taxon>Gnathostomatomorpha</taxon>
        <taxon>Gnathostomatoidea</taxon>
        <taxon>Gnathostomatidae</taxon>
        <taxon>Gnathostoma</taxon>
    </lineage>
</organism>
<dbReference type="EMBL" id="JBGFUD010004538">
    <property type="protein sequence ID" value="MFH4979702.1"/>
    <property type="molecule type" value="Genomic_DNA"/>
</dbReference>
<dbReference type="InterPro" id="IPR013785">
    <property type="entry name" value="Aldolase_TIM"/>
</dbReference>
<dbReference type="EC" id="3.2.1.22" evidence="3"/>